<sequence length="51" mass="6018">MDYKLPLLIIFYINKHNLIKTLICFKFNNKGFYGKVFALVADIVRKLAKKI</sequence>
<accession>A0A0F9N5B7</accession>
<protein>
    <submittedName>
        <fullName evidence="1">Uncharacterized protein</fullName>
    </submittedName>
</protein>
<dbReference type="AlphaFoldDB" id="A0A0F9N5B7"/>
<reference evidence="1" key="1">
    <citation type="journal article" date="2015" name="Nature">
        <title>Complex archaea that bridge the gap between prokaryotes and eukaryotes.</title>
        <authorList>
            <person name="Spang A."/>
            <person name="Saw J.H."/>
            <person name="Jorgensen S.L."/>
            <person name="Zaremba-Niedzwiedzka K."/>
            <person name="Martijn J."/>
            <person name="Lind A.E."/>
            <person name="van Eijk R."/>
            <person name="Schleper C."/>
            <person name="Guy L."/>
            <person name="Ettema T.J."/>
        </authorList>
    </citation>
    <scope>NUCLEOTIDE SEQUENCE</scope>
</reference>
<comment type="caution">
    <text evidence="1">The sequence shown here is derived from an EMBL/GenBank/DDBJ whole genome shotgun (WGS) entry which is preliminary data.</text>
</comment>
<name>A0A0F9N5B7_9ZZZZ</name>
<proteinExistence type="predicted"/>
<dbReference type="EMBL" id="LAZR01004616">
    <property type="protein sequence ID" value="KKN07017.1"/>
    <property type="molecule type" value="Genomic_DNA"/>
</dbReference>
<gene>
    <name evidence="1" type="ORF">LCGC14_1071360</name>
</gene>
<evidence type="ECO:0000313" key="1">
    <source>
        <dbReference type="EMBL" id="KKN07017.1"/>
    </source>
</evidence>
<organism evidence="1">
    <name type="scientific">marine sediment metagenome</name>
    <dbReference type="NCBI Taxonomy" id="412755"/>
    <lineage>
        <taxon>unclassified sequences</taxon>
        <taxon>metagenomes</taxon>
        <taxon>ecological metagenomes</taxon>
    </lineage>
</organism>